<name>A0A4D4MH06_STRAX</name>
<evidence type="ECO:0000313" key="2">
    <source>
        <dbReference type="EMBL" id="GDY70965.1"/>
    </source>
</evidence>
<dbReference type="AlphaFoldDB" id="A0A4D4MH06"/>
<reference evidence="2 3" key="1">
    <citation type="submission" date="2019-04" db="EMBL/GenBank/DDBJ databases">
        <title>Draft genome sequences of Streptomyces avermitilis ATCC 31267.</title>
        <authorList>
            <person name="Komaki H."/>
            <person name="Tamura T."/>
            <person name="Hosoyama A."/>
        </authorList>
    </citation>
    <scope>NUCLEOTIDE SEQUENCE [LARGE SCALE GENOMIC DNA]</scope>
    <source>
        <strain evidence="2 3">ATCC 31267</strain>
    </source>
</reference>
<reference evidence="1 4" key="2">
    <citation type="submission" date="2019-04" db="EMBL/GenBank/DDBJ databases">
        <title>Draft genome sequences of Streptomyces avermitilis NBRC 14893.</title>
        <authorList>
            <person name="Komaki H."/>
            <person name="Tamura T."/>
            <person name="Hosoyama A."/>
        </authorList>
    </citation>
    <scope>NUCLEOTIDE SEQUENCE [LARGE SCALE GENOMIC DNA]</scope>
    <source>
        <strain evidence="1 4">NBRC 14893</strain>
    </source>
</reference>
<sequence length="46" mass="4928">MLRKLVGNHWAGLPGETLVVLSRDTGGDLYSSFSTCAIGRYSPVTT</sequence>
<comment type="caution">
    <text evidence="2">The sequence shown here is derived from an EMBL/GenBank/DDBJ whole genome shotgun (WGS) entry which is preliminary data.</text>
</comment>
<dbReference type="EMBL" id="BJHY01000001">
    <property type="protein sequence ID" value="GDY70965.1"/>
    <property type="molecule type" value="Genomic_DNA"/>
</dbReference>
<dbReference type="EMBL" id="BJHX01000001">
    <property type="protein sequence ID" value="GDY68660.1"/>
    <property type="molecule type" value="Genomic_DNA"/>
</dbReference>
<evidence type="ECO:0000313" key="1">
    <source>
        <dbReference type="EMBL" id="GDY68660.1"/>
    </source>
</evidence>
<dbReference type="RefSeq" id="WP_242432250.1">
    <property type="nucleotide sequence ID" value="NZ_BAABTN010000066.1"/>
</dbReference>
<protein>
    <submittedName>
        <fullName evidence="2">Uncharacterized protein</fullName>
    </submittedName>
</protein>
<organism evidence="2 3">
    <name type="scientific">Streptomyces avermitilis</name>
    <dbReference type="NCBI Taxonomy" id="33903"/>
    <lineage>
        <taxon>Bacteria</taxon>
        <taxon>Bacillati</taxon>
        <taxon>Actinomycetota</taxon>
        <taxon>Actinomycetes</taxon>
        <taxon>Kitasatosporales</taxon>
        <taxon>Streptomycetaceae</taxon>
        <taxon>Streptomyces</taxon>
    </lineage>
</organism>
<dbReference type="Proteomes" id="UP000299211">
    <property type="component" value="Unassembled WGS sequence"/>
</dbReference>
<evidence type="ECO:0000313" key="4">
    <source>
        <dbReference type="Proteomes" id="UP000302139"/>
    </source>
</evidence>
<evidence type="ECO:0000313" key="3">
    <source>
        <dbReference type="Proteomes" id="UP000299211"/>
    </source>
</evidence>
<accession>A0A4D4MH06</accession>
<proteinExistence type="predicted"/>
<gene>
    <name evidence="1" type="ORF">SAV14893_080530</name>
    <name evidence="2" type="ORF">SAV31267_004500</name>
</gene>
<dbReference type="Proteomes" id="UP000302139">
    <property type="component" value="Unassembled WGS sequence"/>
</dbReference>